<dbReference type="AlphaFoldDB" id="A0A5M3N0C2"/>
<feature type="domain" description="DNA2/NAM7 helicase-like C-terminal" evidence="1">
    <location>
        <begin position="143"/>
        <end position="293"/>
    </location>
</feature>
<evidence type="ECO:0000259" key="1">
    <source>
        <dbReference type="Pfam" id="PF13087"/>
    </source>
</evidence>
<dbReference type="Proteomes" id="UP000053558">
    <property type="component" value="Unassembled WGS sequence"/>
</dbReference>
<dbReference type="CDD" id="cd18808">
    <property type="entry name" value="SF1_C_Upf1"/>
    <property type="match status" value="1"/>
</dbReference>
<dbReference type="Pfam" id="PF13087">
    <property type="entry name" value="AAA_12"/>
    <property type="match status" value="1"/>
</dbReference>
<comment type="caution">
    <text evidence="2">The sequence shown here is derived from an EMBL/GenBank/DDBJ whole genome shotgun (WGS) entry which is preliminary data.</text>
</comment>
<gene>
    <name evidence="2" type="ORF">CONPUDRAFT_120116</name>
</gene>
<dbReference type="InterPro" id="IPR045055">
    <property type="entry name" value="DNA2/NAM7-like"/>
</dbReference>
<dbReference type="OMA" id="QHRMPIP"/>
<dbReference type="InterPro" id="IPR041679">
    <property type="entry name" value="DNA2/NAM7-like_C"/>
</dbReference>
<dbReference type="EMBL" id="JH711575">
    <property type="protein sequence ID" value="EIW84341.1"/>
    <property type="molecule type" value="Genomic_DNA"/>
</dbReference>
<reference evidence="3" key="1">
    <citation type="journal article" date="2012" name="Science">
        <title>The Paleozoic origin of enzymatic lignin decomposition reconstructed from 31 fungal genomes.</title>
        <authorList>
            <person name="Floudas D."/>
            <person name="Binder M."/>
            <person name="Riley R."/>
            <person name="Barry K."/>
            <person name="Blanchette R.A."/>
            <person name="Henrissat B."/>
            <person name="Martinez A.T."/>
            <person name="Otillar R."/>
            <person name="Spatafora J.W."/>
            <person name="Yadav J.S."/>
            <person name="Aerts A."/>
            <person name="Benoit I."/>
            <person name="Boyd A."/>
            <person name="Carlson A."/>
            <person name="Copeland A."/>
            <person name="Coutinho P.M."/>
            <person name="de Vries R.P."/>
            <person name="Ferreira P."/>
            <person name="Findley K."/>
            <person name="Foster B."/>
            <person name="Gaskell J."/>
            <person name="Glotzer D."/>
            <person name="Gorecki P."/>
            <person name="Heitman J."/>
            <person name="Hesse C."/>
            <person name="Hori C."/>
            <person name="Igarashi K."/>
            <person name="Jurgens J.A."/>
            <person name="Kallen N."/>
            <person name="Kersten P."/>
            <person name="Kohler A."/>
            <person name="Kuees U."/>
            <person name="Kumar T.K.A."/>
            <person name="Kuo A."/>
            <person name="LaButti K."/>
            <person name="Larrondo L.F."/>
            <person name="Lindquist E."/>
            <person name="Ling A."/>
            <person name="Lombard V."/>
            <person name="Lucas S."/>
            <person name="Lundell T."/>
            <person name="Martin R."/>
            <person name="McLaughlin D.J."/>
            <person name="Morgenstern I."/>
            <person name="Morin E."/>
            <person name="Murat C."/>
            <person name="Nagy L.G."/>
            <person name="Nolan M."/>
            <person name="Ohm R.A."/>
            <person name="Patyshakuliyeva A."/>
            <person name="Rokas A."/>
            <person name="Ruiz-Duenas F.J."/>
            <person name="Sabat G."/>
            <person name="Salamov A."/>
            <person name="Samejima M."/>
            <person name="Schmutz J."/>
            <person name="Slot J.C."/>
            <person name="St John F."/>
            <person name="Stenlid J."/>
            <person name="Sun H."/>
            <person name="Sun S."/>
            <person name="Syed K."/>
            <person name="Tsang A."/>
            <person name="Wiebenga A."/>
            <person name="Young D."/>
            <person name="Pisabarro A."/>
            <person name="Eastwood D.C."/>
            <person name="Martin F."/>
            <person name="Cullen D."/>
            <person name="Grigoriev I.V."/>
            <person name="Hibbett D.S."/>
        </authorList>
    </citation>
    <scope>NUCLEOTIDE SEQUENCE [LARGE SCALE GENOMIC DNA]</scope>
    <source>
        <strain evidence="3">RWD-64-598 SS2</strain>
    </source>
</reference>
<dbReference type="SUPFAM" id="SSF52540">
    <property type="entry name" value="P-loop containing nucleoside triphosphate hydrolases"/>
    <property type="match status" value="1"/>
</dbReference>
<evidence type="ECO:0000313" key="2">
    <source>
        <dbReference type="EMBL" id="EIW84341.1"/>
    </source>
</evidence>
<dbReference type="PANTHER" id="PTHR10887:SF495">
    <property type="entry name" value="HELICASE SENATAXIN ISOFORM X1-RELATED"/>
    <property type="match status" value="1"/>
</dbReference>
<organism evidence="2 3">
    <name type="scientific">Coniophora puteana (strain RWD-64-598)</name>
    <name type="common">Brown rot fungus</name>
    <dbReference type="NCBI Taxonomy" id="741705"/>
    <lineage>
        <taxon>Eukaryota</taxon>
        <taxon>Fungi</taxon>
        <taxon>Dikarya</taxon>
        <taxon>Basidiomycota</taxon>
        <taxon>Agaricomycotina</taxon>
        <taxon>Agaricomycetes</taxon>
        <taxon>Agaricomycetidae</taxon>
        <taxon>Boletales</taxon>
        <taxon>Coniophorineae</taxon>
        <taxon>Coniophoraceae</taxon>
        <taxon>Coniophora</taxon>
    </lineage>
</organism>
<keyword evidence="3" id="KW-1185">Reference proteome</keyword>
<evidence type="ECO:0000313" key="3">
    <source>
        <dbReference type="Proteomes" id="UP000053558"/>
    </source>
</evidence>
<proteinExistence type="predicted"/>
<dbReference type="OrthoDB" id="6513042at2759"/>
<name>A0A5M3N0C2_CONPW</name>
<dbReference type="GeneID" id="19199526"/>
<dbReference type="PANTHER" id="PTHR10887">
    <property type="entry name" value="DNA2/NAM7 HELICASE FAMILY"/>
    <property type="match status" value="1"/>
</dbReference>
<dbReference type="InterPro" id="IPR027417">
    <property type="entry name" value="P-loop_NTPase"/>
</dbReference>
<accession>A0A5M3N0C2</accession>
<dbReference type="InterPro" id="IPR047187">
    <property type="entry name" value="SF1_C_Upf1"/>
</dbReference>
<sequence length="337" mass="38813">MSITSSPDDSARTLWIGAQSNVAVKNIAEKLVSLKFHQFKILVSKDFHYDWHEHLYEEIEKHVIRSDRFNKDLTMTSGTLIGVRVILCTLSMFSNDKLSELMRMVPVQTIIFDEASQIEVGDYLSILHRFRRTLEKLVFIGDDKQYRMPTIIGGFISKQMYKGKLKSKHKITDSSACFFVDVNGDETTMGHSWMNEKENATVVRLARFFNEKKQSYRIVTPYDGQRSLIEKTLKSAKIPWENKCFNVDAFQGNEDDHIIISLVRTKKIGFLKNVRRTNVMLSRCKRSMVICTNRPFISETARDTLPGKLARSLGQDNWLNEKDILNGRMGALTSILI</sequence>
<dbReference type="KEGG" id="cput:CONPUDRAFT_120116"/>
<dbReference type="RefSeq" id="XP_007766065.1">
    <property type="nucleotide sequence ID" value="XM_007767875.1"/>
</dbReference>
<protein>
    <recommendedName>
        <fullName evidence="1">DNA2/NAM7 helicase-like C-terminal domain-containing protein</fullName>
    </recommendedName>
</protein>
<dbReference type="Gene3D" id="3.40.50.300">
    <property type="entry name" value="P-loop containing nucleotide triphosphate hydrolases"/>
    <property type="match status" value="2"/>
</dbReference>